<feature type="domain" description="AMP-dependent synthetase/ligase" evidence="3">
    <location>
        <begin position="1"/>
        <end position="76"/>
    </location>
</feature>
<dbReference type="InterPro" id="IPR000873">
    <property type="entry name" value="AMP-dep_synth/lig_dom"/>
</dbReference>
<dbReference type="AlphaFoldDB" id="A0A3A2ZB56"/>
<dbReference type="STRING" id="2070753.A0A3A2ZB56"/>
<evidence type="ECO:0000259" key="3">
    <source>
        <dbReference type="Pfam" id="PF00501"/>
    </source>
</evidence>
<evidence type="ECO:0000313" key="4">
    <source>
        <dbReference type="EMBL" id="RJE16644.1"/>
    </source>
</evidence>
<reference evidence="5" key="1">
    <citation type="submission" date="2017-02" db="EMBL/GenBank/DDBJ databases">
        <authorList>
            <person name="Tafer H."/>
            <person name="Lopandic K."/>
        </authorList>
    </citation>
    <scope>NUCLEOTIDE SEQUENCE [LARGE SCALE GENOMIC DNA]</scope>
    <source>
        <strain evidence="5">CBS 366.77</strain>
    </source>
</reference>
<dbReference type="GO" id="GO:0006631">
    <property type="term" value="P:fatty acid metabolic process"/>
    <property type="evidence" value="ECO:0007669"/>
    <property type="project" value="TreeGrafter"/>
</dbReference>
<dbReference type="Proteomes" id="UP000266188">
    <property type="component" value="Unassembled WGS sequence"/>
</dbReference>
<dbReference type="GO" id="GO:0031956">
    <property type="term" value="F:medium-chain fatty acid-CoA ligase activity"/>
    <property type="evidence" value="ECO:0007669"/>
    <property type="project" value="TreeGrafter"/>
</dbReference>
<comment type="similarity">
    <text evidence="1">Belongs to the ATP-dependent AMP-binding enzyme family.</text>
</comment>
<proteinExistence type="inferred from homology"/>
<dbReference type="SUPFAM" id="SSF56801">
    <property type="entry name" value="Acetyl-CoA synthetase-like"/>
    <property type="match status" value="1"/>
</dbReference>
<dbReference type="EMBL" id="MVGC01003430">
    <property type="protein sequence ID" value="RJE16644.1"/>
    <property type="molecule type" value="Genomic_DNA"/>
</dbReference>
<protein>
    <submittedName>
        <fullName evidence="4">A synthetase</fullName>
    </submittedName>
</protein>
<feature type="non-terminal residue" evidence="4">
    <location>
        <position position="94"/>
    </location>
</feature>
<dbReference type="OrthoDB" id="3633556at2759"/>
<dbReference type="PANTHER" id="PTHR43201:SF5">
    <property type="entry name" value="MEDIUM-CHAIN ACYL-COA LIGASE ACSF2, MITOCHONDRIAL"/>
    <property type="match status" value="1"/>
</dbReference>
<dbReference type="Pfam" id="PF00501">
    <property type="entry name" value="AMP-binding"/>
    <property type="match status" value="1"/>
</dbReference>
<gene>
    <name evidence="4" type="ORF">PHISCL_11019</name>
</gene>
<dbReference type="PANTHER" id="PTHR43201">
    <property type="entry name" value="ACYL-COA SYNTHETASE"/>
    <property type="match status" value="1"/>
</dbReference>
<dbReference type="Gene3D" id="3.40.50.980">
    <property type="match status" value="1"/>
</dbReference>
<name>A0A3A2ZB56_9EURO</name>
<evidence type="ECO:0000313" key="5">
    <source>
        <dbReference type="Proteomes" id="UP000266188"/>
    </source>
</evidence>
<accession>A0A3A2ZB56</accession>
<evidence type="ECO:0000256" key="2">
    <source>
        <dbReference type="ARBA" id="ARBA00022598"/>
    </source>
</evidence>
<keyword evidence="2" id="KW-0436">Ligase</keyword>
<feature type="non-terminal residue" evidence="4">
    <location>
        <position position="1"/>
    </location>
</feature>
<sequence>LGVTHGAAVSLSLVNSYEFIVTFLAASWQRAIAAPLNPAYKQEEFEFYVDDLSSSLVLIPQNSYAQNGPAVRAARKYNAAIAECYWNGTEVVLD</sequence>
<keyword evidence="5" id="KW-1185">Reference proteome</keyword>
<organism evidence="4 5">
    <name type="scientific">Aspergillus sclerotialis</name>
    <dbReference type="NCBI Taxonomy" id="2070753"/>
    <lineage>
        <taxon>Eukaryota</taxon>
        <taxon>Fungi</taxon>
        <taxon>Dikarya</taxon>
        <taxon>Ascomycota</taxon>
        <taxon>Pezizomycotina</taxon>
        <taxon>Eurotiomycetes</taxon>
        <taxon>Eurotiomycetidae</taxon>
        <taxon>Eurotiales</taxon>
        <taxon>Aspergillaceae</taxon>
        <taxon>Aspergillus</taxon>
        <taxon>Aspergillus subgen. Polypaecilum</taxon>
    </lineage>
</organism>
<evidence type="ECO:0000256" key="1">
    <source>
        <dbReference type="ARBA" id="ARBA00006432"/>
    </source>
</evidence>
<comment type="caution">
    <text evidence="4">The sequence shown here is derived from an EMBL/GenBank/DDBJ whole genome shotgun (WGS) entry which is preliminary data.</text>
</comment>